<keyword evidence="1" id="KW-1133">Transmembrane helix</keyword>
<evidence type="ECO:0000313" key="2">
    <source>
        <dbReference type="EMBL" id="VAW31282.1"/>
    </source>
</evidence>
<name>A0A3B0UXS7_9ZZZZ</name>
<sequence length="128" mass="14351">MDIIHTIHGEVRWLVAIAAIIVIIKFALGLIQKKKYERIDRILMSSLVGLIDLNFVLGFILLFSLGFSGRTRMEHVGTMFIAVLLAHSNAVWKKSDDSGKLFRNNLILVIVVLVLVFVGVQTIRGGFF</sequence>
<feature type="transmembrane region" description="Helical" evidence="1">
    <location>
        <begin position="104"/>
        <end position="123"/>
    </location>
</feature>
<proteinExistence type="predicted"/>
<feature type="transmembrane region" description="Helical" evidence="1">
    <location>
        <begin position="43"/>
        <end position="63"/>
    </location>
</feature>
<reference evidence="2" key="1">
    <citation type="submission" date="2018-06" db="EMBL/GenBank/DDBJ databases">
        <authorList>
            <person name="Zhirakovskaya E."/>
        </authorList>
    </citation>
    <scope>NUCLEOTIDE SEQUENCE</scope>
</reference>
<dbReference type="EMBL" id="UOEU01000190">
    <property type="protein sequence ID" value="VAW31282.1"/>
    <property type="molecule type" value="Genomic_DNA"/>
</dbReference>
<evidence type="ECO:0000256" key="1">
    <source>
        <dbReference type="SAM" id="Phobius"/>
    </source>
</evidence>
<organism evidence="2">
    <name type="scientific">hydrothermal vent metagenome</name>
    <dbReference type="NCBI Taxonomy" id="652676"/>
    <lineage>
        <taxon>unclassified sequences</taxon>
        <taxon>metagenomes</taxon>
        <taxon>ecological metagenomes</taxon>
    </lineage>
</organism>
<gene>
    <name evidence="2" type="ORF">MNBD_CHLOROFLEXI01-819</name>
</gene>
<keyword evidence="1" id="KW-0812">Transmembrane</keyword>
<protein>
    <submittedName>
        <fullName evidence="2">Uncharacterized protein</fullName>
    </submittedName>
</protein>
<accession>A0A3B0UXS7</accession>
<feature type="transmembrane region" description="Helical" evidence="1">
    <location>
        <begin position="12"/>
        <end position="31"/>
    </location>
</feature>
<dbReference type="AlphaFoldDB" id="A0A3B0UXS7"/>
<keyword evidence="1" id="KW-0472">Membrane</keyword>